<dbReference type="EMBL" id="JBHSPA010000045">
    <property type="protein sequence ID" value="MFC5829176.1"/>
    <property type="molecule type" value="Genomic_DNA"/>
</dbReference>
<dbReference type="InterPro" id="IPR021530">
    <property type="entry name" value="AllH-like"/>
</dbReference>
<gene>
    <name evidence="1" type="ORF">ACFPZ3_35380</name>
</gene>
<dbReference type="Proteomes" id="UP001596058">
    <property type="component" value="Unassembled WGS sequence"/>
</dbReference>
<evidence type="ECO:0000313" key="2">
    <source>
        <dbReference type="Proteomes" id="UP001596058"/>
    </source>
</evidence>
<reference evidence="2" key="1">
    <citation type="journal article" date="2019" name="Int. J. Syst. Evol. Microbiol.">
        <title>The Global Catalogue of Microorganisms (GCM) 10K type strain sequencing project: providing services to taxonomists for standard genome sequencing and annotation.</title>
        <authorList>
            <consortium name="The Broad Institute Genomics Platform"/>
            <consortium name="The Broad Institute Genome Sequencing Center for Infectious Disease"/>
            <person name="Wu L."/>
            <person name="Ma J."/>
        </authorList>
    </citation>
    <scope>NUCLEOTIDE SEQUENCE [LARGE SCALE GENOMIC DNA]</scope>
    <source>
        <strain evidence="2">CCUG 53903</strain>
    </source>
</reference>
<evidence type="ECO:0000313" key="1">
    <source>
        <dbReference type="EMBL" id="MFC5829176.1"/>
    </source>
</evidence>
<proteinExistence type="predicted"/>
<protein>
    <submittedName>
        <fullName evidence="1">DUF2877 domain-containing protein</fullName>
    </submittedName>
</protein>
<name>A0ABW1CWG0_9ACTN</name>
<dbReference type="RefSeq" id="WP_379518666.1">
    <property type="nucleotide sequence ID" value="NZ_JBHSPA010000045.1"/>
</dbReference>
<keyword evidence="2" id="KW-1185">Reference proteome</keyword>
<sequence>MTVSTHARRTRVHVSGAASTAVRPVLESQRRPARVLAAFPEGVYLEVRTELEPSVIAVITGEATRLPNSVLLATSLPNVTVGDEASVGDRVIDLGPLSLSVRRWWDPSPPLGPLDPDRLAPAAALLGEPPGAGLAGNGAVELLSDSCAKGWLLGVVTAAEQLVGLGPGLTPSGDDVLAGLLVTLRHLGTAAEKTGQAGAGRAVWLADWLAATVTFDAGTRTTPLSATLLHCAARGAASPEVIAVLRGVVGRQALEPALRRLLRLGHTSGADLAQGIAIGVRAVLALSEAR</sequence>
<organism evidence="1 2">
    <name type="scientific">Nonomuraea insulae</name>
    <dbReference type="NCBI Taxonomy" id="1616787"/>
    <lineage>
        <taxon>Bacteria</taxon>
        <taxon>Bacillati</taxon>
        <taxon>Actinomycetota</taxon>
        <taxon>Actinomycetes</taxon>
        <taxon>Streptosporangiales</taxon>
        <taxon>Streptosporangiaceae</taxon>
        <taxon>Nonomuraea</taxon>
    </lineage>
</organism>
<accession>A0ABW1CWG0</accession>
<comment type="caution">
    <text evidence="1">The sequence shown here is derived from an EMBL/GenBank/DDBJ whole genome shotgun (WGS) entry which is preliminary data.</text>
</comment>
<dbReference type="Pfam" id="PF11392">
    <property type="entry name" value="AllH"/>
    <property type="match status" value="1"/>
</dbReference>